<evidence type="ECO:0000313" key="3">
    <source>
        <dbReference type="EMBL" id="GIM46863.1"/>
    </source>
</evidence>
<dbReference type="SUPFAM" id="SSF159234">
    <property type="entry name" value="FomD-like"/>
    <property type="match status" value="1"/>
</dbReference>
<dbReference type="PANTHER" id="PTHR39159:SF1">
    <property type="entry name" value="UPF0374 PROTEIN YGAC"/>
    <property type="match status" value="1"/>
</dbReference>
<evidence type="ECO:0000256" key="1">
    <source>
        <dbReference type="ARBA" id="ARBA00022801"/>
    </source>
</evidence>
<evidence type="ECO:0000313" key="4">
    <source>
        <dbReference type="Proteomes" id="UP001057291"/>
    </source>
</evidence>
<dbReference type="PANTHER" id="PTHR39159">
    <property type="match status" value="1"/>
</dbReference>
<accession>A0AAV4LGN9</accession>
<organism evidence="3 4">
    <name type="scientific">Collibacillus ludicampi</name>
    <dbReference type="NCBI Taxonomy" id="2771369"/>
    <lineage>
        <taxon>Bacteria</taxon>
        <taxon>Bacillati</taxon>
        <taxon>Bacillota</taxon>
        <taxon>Bacilli</taxon>
        <taxon>Bacillales</taxon>
        <taxon>Alicyclobacillaceae</taxon>
        <taxon>Collibacillus</taxon>
    </lineage>
</organism>
<feature type="domain" description="DUF402" evidence="2">
    <location>
        <begin position="13"/>
        <end position="151"/>
    </location>
</feature>
<dbReference type="Proteomes" id="UP001057291">
    <property type="component" value="Unassembled WGS sequence"/>
</dbReference>
<dbReference type="Pfam" id="PF04167">
    <property type="entry name" value="DUF402"/>
    <property type="match status" value="1"/>
</dbReference>
<reference evidence="3" key="1">
    <citation type="journal article" date="2023" name="Int. J. Syst. Evol. Microbiol.">
        <title>Collibacillus ludicampi gen. nov., sp. nov., a new soil bacterium of the family Alicyclobacillaceae.</title>
        <authorList>
            <person name="Jojima T."/>
            <person name="Ioku Y."/>
            <person name="Fukuta Y."/>
            <person name="Shirasaka N."/>
            <person name="Matsumura Y."/>
            <person name="Mori M."/>
        </authorList>
    </citation>
    <scope>NUCLEOTIDE SEQUENCE</scope>
    <source>
        <strain evidence="3">TP075</strain>
    </source>
</reference>
<dbReference type="InterPro" id="IPR007295">
    <property type="entry name" value="DUF402"/>
</dbReference>
<name>A0AAV4LGN9_9BACL</name>
<proteinExistence type="predicted"/>
<keyword evidence="1" id="KW-0378">Hydrolase</keyword>
<dbReference type="InterPro" id="IPR035930">
    <property type="entry name" value="FomD-like_sf"/>
</dbReference>
<comment type="caution">
    <text evidence="3">The sequence shown here is derived from an EMBL/GenBank/DDBJ whole genome shotgun (WGS) entry which is preliminary data.</text>
</comment>
<dbReference type="AlphaFoldDB" id="A0AAV4LGN9"/>
<dbReference type="EMBL" id="BOQE01000001">
    <property type="protein sequence ID" value="GIM46863.1"/>
    <property type="molecule type" value="Genomic_DNA"/>
</dbReference>
<keyword evidence="4" id="KW-1185">Reference proteome</keyword>
<gene>
    <name evidence="3" type="ORF">DNHGIG_24120</name>
</gene>
<dbReference type="GO" id="GO:0016787">
    <property type="term" value="F:hydrolase activity"/>
    <property type="evidence" value="ECO:0007669"/>
    <property type="project" value="UniProtKB-KW"/>
</dbReference>
<dbReference type="Gene3D" id="2.40.380.10">
    <property type="entry name" value="FomD-like"/>
    <property type="match status" value="1"/>
</dbReference>
<dbReference type="RefSeq" id="WP_282199912.1">
    <property type="nucleotide sequence ID" value="NZ_BOQE01000001.1"/>
</dbReference>
<sequence>MHDFVTVVSVKHDGSAHRLWKKGPVVCKKPLVVRVDSGEHVVEADGREWSSPFPVFLWFHPDAWFNVIILCKKDGTGYYCNIASPPIFYEKENRYEFVDYDLDVIVEMDGSYQVVDREEYNEHVKKFAYPPDVRSKVNEGLTELLSLLEQNREPFTRAYRETLFTLGKSRI</sequence>
<evidence type="ECO:0000259" key="2">
    <source>
        <dbReference type="Pfam" id="PF04167"/>
    </source>
</evidence>
<protein>
    <submittedName>
        <fullName evidence="3">UPF0374 protein</fullName>
    </submittedName>
</protein>
<dbReference type="InterPro" id="IPR050212">
    <property type="entry name" value="Ntdp-like"/>
</dbReference>